<dbReference type="AlphaFoldDB" id="I1DZ78"/>
<protein>
    <submittedName>
        <fullName evidence="1">Uncharacterized protein</fullName>
    </submittedName>
</protein>
<comment type="caution">
    <text evidence="1">The sequence shown here is derived from an EMBL/GenBank/DDBJ whole genome shotgun (WGS) entry which is preliminary data.</text>
</comment>
<name>I1DZ78_9GAMM</name>
<dbReference type="EMBL" id="BAFK01000012">
    <property type="protein sequence ID" value="GAB59356.1"/>
    <property type="molecule type" value="Genomic_DNA"/>
</dbReference>
<evidence type="ECO:0000313" key="2">
    <source>
        <dbReference type="Proteomes" id="UP000004374"/>
    </source>
</evidence>
<sequence>MRQLKQEICRPPPTGLAILLAFSRRLAQMPCGHAFAGQAAKNSSLVS</sequence>
<dbReference type="Proteomes" id="UP000004374">
    <property type="component" value="Unassembled WGS sequence"/>
</dbReference>
<proteinExistence type="predicted"/>
<evidence type="ECO:0000313" key="1">
    <source>
        <dbReference type="EMBL" id="GAB59356.1"/>
    </source>
</evidence>
<organism evidence="1 2">
    <name type="scientific">Rheinheimera nanhaiensis E407-8</name>
    <dbReference type="NCBI Taxonomy" id="562729"/>
    <lineage>
        <taxon>Bacteria</taxon>
        <taxon>Pseudomonadati</taxon>
        <taxon>Pseudomonadota</taxon>
        <taxon>Gammaproteobacteria</taxon>
        <taxon>Chromatiales</taxon>
        <taxon>Chromatiaceae</taxon>
        <taxon>Rheinheimera</taxon>
    </lineage>
</organism>
<reference evidence="1 2" key="1">
    <citation type="journal article" date="2012" name="J. Bacteriol.">
        <title>Genome Sequence of the Protease-Producing Bacterium Rheinheimera nanhaiensis E407-8T, Isolated from Deep-Sea Sediment of the South China Sea.</title>
        <authorList>
            <person name="Zhang X.-Y."/>
            <person name="Zhang Y.-J."/>
            <person name="Qin Q.-L."/>
            <person name="Xie B.-B."/>
            <person name="Chen X.-L."/>
            <person name="Zhou B.-C."/>
            <person name="Zhang Y.-Z."/>
        </authorList>
    </citation>
    <scope>NUCLEOTIDE SEQUENCE [LARGE SCALE GENOMIC DNA]</scope>
    <source>
        <strain evidence="1 2">E407-8</strain>
    </source>
</reference>
<accession>I1DZ78</accession>
<keyword evidence="2" id="KW-1185">Reference proteome</keyword>
<gene>
    <name evidence="1" type="ORF">RNAN_2358</name>
</gene>